<accession>A0AAE8KDV9</accession>
<name>A0AAE8KDV9_CAMJU</name>
<dbReference type="Proteomes" id="UP000287197">
    <property type="component" value="Unassembled WGS sequence"/>
</dbReference>
<gene>
    <name evidence="1" type="ORF">C3I27_06555</name>
</gene>
<reference evidence="1" key="2">
    <citation type="journal article" date="2019" name="Appl. Environ. Microbiol.">
        <title>Population genetics and characterization of Campylobacter jejuni isolates in western jackdaws and game birds in Finland.</title>
        <authorList>
            <person name="Kovanen S."/>
            <person name="Rossi M."/>
            <person name="Pohja-Mykra M."/>
            <person name="Nieminen T."/>
            <person name="Raunio-Saarnisto M."/>
            <person name="Sauvala M."/>
            <person name="Fredriksson-Ahomaa M."/>
            <person name="Hanninen M.L."/>
            <person name="Kivisto R."/>
        </authorList>
    </citation>
    <scope>NUCLEOTIDE SEQUENCE</scope>
    <source>
        <strain evidence="1">SO-26</strain>
    </source>
</reference>
<dbReference type="EMBL" id="PQZD01000006">
    <property type="protein sequence ID" value="RTI47663.1"/>
    <property type="molecule type" value="Genomic_DNA"/>
</dbReference>
<proteinExistence type="predicted"/>
<evidence type="ECO:0000313" key="1">
    <source>
        <dbReference type="EMBL" id="RTI47663.1"/>
    </source>
</evidence>
<evidence type="ECO:0000313" key="2">
    <source>
        <dbReference type="Proteomes" id="UP000287197"/>
    </source>
</evidence>
<comment type="caution">
    <text evidence="1">The sequence shown here is derived from an EMBL/GenBank/DDBJ whole genome shotgun (WGS) entry which is preliminary data.</text>
</comment>
<sequence>MAFGYEKFIAKILLQKNRKDWQKIRKAKNKIRYNKKTALSCSSSGKLQQRLTMKRHSKHFVRLYLNFRFLKLKVEVFF</sequence>
<protein>
    <submittedName>
        <fullName evidence="1">Uncharacterized protein</fullName>
    </submittedName>
</protein>
<reference evidence="1" key="1">
    <citation type="submission" date="2018-01" db="EMBL/GenBank/DDBJ databases">
        <authorList>
            <person name="Kovanen S."/>
            <person name="Nieminen T."/>
            <person name="Pohja-Mykra M."/>
            <person name="Raunio-Saarnisto M."/>
            <person name="Sauvala M."/>
            <person name="Fredriksson-Ahomaa M."/>
            <person name="Hanninen M.-L."/>
            <person name="Kivisto R."/>
        </authorList>
    </citation>
    <scope>NUCLEOTIDE SEQUENCE</scope>
    <source>
        <strain evidence="1">SO-26</strain>
    </source>
</reference>
<dbReference type="AlphaFoldDB" id="A0AAE8KDV9"/>
<organism evidence="1 2">
    <name type="scientific">Campylobacter jejuni</name>
    <dbReference type="NCBI Taxonomy" id="197"/>
    <lineage>
        <taxon>Bacteria</taxon>
        <taxon>Pseudomonadati</taxon>
        <taxon>Campylobacterota</taxon>
        <taxon>Epsilonproteobacteria</taxon>
        <taxon>Campylobacterales</taxon>
        <taxon>Campylobacteraceae</taxon>
        <taxon>Campylobacter</taxon>
    </lineage>
</organism>